<organism evidence="8 9">
    <name type="scientific">Streptomyces marianii</name>
    <dbReference type="NCBI Taxonomy" id="1817406"/>
    <lineage>
        <taxon>Bacteria</taxon>
        <taxon>Bacillati</taxon>
        <taxon>Actinomycetota</taxon>
        <taxon>Actinomycetes</taxon>
        <taxon>Kitasatosporales</taxon>
        <taxon>Streptomycetaceae</taxon>
        <taxon>Streptomyces</taxon>
    </lineage>
</organism>
<dbReference type="GO" id="GO:0009252">
    <property type="term" value="P:peptidoglycan biosynthetic process"/>
    <property type="evidence" value="ECO:0007669"/>
    <property type="project" value="UniProtKB-UniRule"/>
</dbReference>
<comment type="function">
    <text evidence="7">Functions as a peptidoglycan terminase that cleaves nascent peptidoglycan strands endolytically to terminate their elongation.</text>
</comment>
<evidence type="ECO:0000313" key="8">
    <source>
        <dbReference type="EMBL" id="TLQ47293.1"/>
    </source>
</evidence>
<evidence type="ECO:0000256" key="1">
    <source>
        <dbReference type="ARBA" id="ARBA00022475"/>
    </source>
</evidence>
<dbReference type="CDD" id="cd08010">
    <property type="entry name" value="MltG_like"/>
    <property type="match status" value="1"/>
</dbReference>
<dbReference type="EMBL" id="VAWE01000001">
    <property type="protein sequence ID" value="TLQ47293.1"/>
    <property type="molecule type" value="Genomic_DNA"/>
</dbReference>
<keyword evidence="5 7" id="KW-0456">Lyase</keyword>
<keyword evidence="3 7" id="KW-1133">Transmembrane helix</keyword>
<dbReference type="PANTHER" id="PTHR30518:SF2">
    <property type="entry name" value="ENDOLYTIC MUREIN TRANSGLYCOSYLASE"/>
    <property type="match status" value="1"/>
</dbReference>
<evidence type="ECO:0000256" key="5">
    <source>
        <dbReference type="ARBA" id="ARBA00023239"/>
    </source>
</evidence>
<keyword evidence="4 7" id="KW-0472">Membrane</keyword>
<name>A0A5R9EHI8_9ACTN</name>
<evidence type="ECO:0000256" key="4">
    <source>
        <dbReference type="ARBA" id="ARBA00023136"/>
    </source>
</evidence>
<protein>
    <recommendedName>
        <fullName evidence="7">Endolytic murein transglycosylase</fullName>
        <ecNumber evidence="7">4.2.2.29</ecNumber>
    </recommendedName>
    <alternativeName>
        <fullName evidence="7">Peptidoglycan lytic transglycosylase</fullName>
    </alternativeName>
    <alternativeName>
        <fullName evidence="7">Peptidoglycan polymerization terminase</fullName>
    </alternativeName>
</protein>
<dbReference type="OrthoDB" id="9814591at2"/>
<dbReference type="Pfam" id="PF02618">
    <property type="entry name" value="YceG"/>
    <property type="match status" value="1"/>
</dbReference>
<keyword evidence="1 7" id="KW-1003">Cell membrane</keyword>
<sequence length="292" mass="31873">MKREFPKARRRRRRLRLTRRGRLLLFAGVVGLIGVVTAVFLTLLPQSKKKSTAPRVRPKTLLIPEGWRSSQVYAAVDKALGVRAGTTRRRATAAGPRLRLPADARGNPEGYLFPATYPVGPESSPGSLLSFMVNTAGRRLGTSSLTDAARRHGMTLHQTVIIASIVQAEADSAEDMARVARVVHNRLARNMPLQMDSTLNYALNRSTLDTTRQDTGLRSPYNTYAQKGLPPTPIGNPGEVAMKAAVGPAEGDWLYFVTVGPGDTRFTADFEEHNRNVAEFNRTRGSTGPDAG</sequence>
<feature type="site" description="Important for catalytic activity" evidence="7">
    <location>
        <position position="169"/>
    </location>
</feature>
<evidence type="ECO:0000256" key="2">
    <source>
        <dbReference type="ARBA" id="ARBA00022692"/>
    </source>
</evidence>
<evidence type="ECO:0000313" key="9">
    <source>
        <dbReference type="Proteomes" id="UP000305921"/>
    </source>
</evidence>
<reference evidence="8 9" key="1">
    <citation type="submission" date="2019-05" db="EMBL/GenBank/DDBJ databases">
        <title>Streptomyces marianii sp. nov., a novel marine actinomycete from southern coast of India.</title>
        <authorList>
            <person name="Iniyan A.M."/>
            <person name="Wink J."/>
            <person name="Ramprasad E."/>
            <person name="Ramana C.V."/>
            <person name="Bunk B."/>
            <person name="Sproer C."/>
            <person name="Joseph F.-J.R.S."/>
            <person name="Vincent S.G.P."/>
        </authorList>
    </citation>
    <scope>NUCLEOTIDE SEQUENCE [LARGE SCALE GENOMIC DNA]</scope>
    <source>
        <strain evidence="8 9">ICN19</strain>
    </source>
</reference>
<dbReference type="InterPro" id="IPR003770">
    <property type="entry name" value="MLTG-like"/>
</dbReference>
<dbReference type="EC" id="4.2.2.29" evidence="7"/>
<comment type="similarity">
    <text evidence="7">Belongs to the transglycosylase MltG family.</text>
</comment>
<dbReference type="GO" id="GO:0005886">
    <property type="term" value="C:plasma membrane"/>
    <property type="evidence" value="ECO:0007669"/>
    <property type="project" value="UniProtKB-SubCell"/>
</dbReference>
<proteinExistence type="inferred from homology"/>
<dbReference type="GO" id="GO:0008932">
    <property type="term" value="F:lytic endotransglycosylase activity"/>
    <property type="evidence" value="ECO:0007669"/>
    <property type="project" value="UniProtKB-UniRule"/>
</dbReference>
<evidence type="ECO:0000256" key="3">
    <source>
        <dbReference type="ARBA" id="ARBA00022989"/>
    </source>
</evidence>
<evidence type="ECO:0000256" key="7">
    <source>
        <dbReference type="HAMAP-Rule" id="MF_02065"/>
    </source>
</evidence>
<dbReference type="RefSeq" id="WP_138056577.1">
    <property type="nucleotide sequence ID" value="NZ_VAWE01000001.1"/>
</dbReference>
<dbReference type="Proteomes" id="UP000305921">
    <property type="component" value="Unassembled WGS sequence"/>
</dbReference>
<comment type="catalytic activity">
    <reaction evidence="7">
        <text>a peptidoglycan chain = a peptidoglycan chain with N-acetyl-1,6-anhydromuramyl-[peptide] at the reducing end + a peptidoglycan chain with N-acetylglucosamine at the non-reducing end.</text>
        <dbReference type="EC" id="4.2.2.29"/>
    </reaction>
</comment>
<dbReference type="PANTHER" id="PTHR30518">
    <property type="entry name" value="ENDOLYTIC MUREIN TRANSGLYCOSYLASE"/>
    <property type="match status" value="1"/>
</dbReference>
<dbReference type="HAMAP" id="MF_02065">
    <property type="entry name" value="MltG"/>
    <property type="match status" value="1"/>
</dbReference>
<keyword evidence="9" id="KW-1185">Reference proteome</keyword>
<dbReference type="AlphaFoldDB" id="A0A5R9EHI8"/>
<feature type="transmembrane region" description="Helical" evidence="7">
    <location>
        <begin position="21"/>
        <end position="44"/>
    </location>
</feature>
<keyword evidence="6 7" id="KW-0961">Cell wall biogenesis/degradation</keyword>
<comment type="subcellular location">
    <subcellularLocation>
        <location evidence="7">Cell membrane</location>
        <topology evidence="7">Single-pass membrane protein</topology>
    </subcellularLocation>
</comment>
<gene>
    <name evidence="7 8" type="primary">mltG</name>
    <name evidence="8" type="ORF">FEF34_33945</name>
</gene>
<evidence type="ECO:0000256" key="6">
    <source>
        <dbReference type="ARBA" id="ARBA00023316"/>
    </source>
</evidence>
<comment type="caution">
    <text evidence="8">The sequence shown here is derived from an EMBL/GenBank/DDBJ whole genome shotgun (WGS) entry which is preliminary data.</text>
</comment>
<dbReference type="Gene3D" id="3.30.160.60">
    <property type="entry name" value="Classic Zinc Finger"/>
    <property type="match status" value="1"/>
</dbReference>
<keyword evidence="2 7" id="KW-0812">Transmembrane</keyword>
<accession>A0A5R9EHI8</accession>
<dbReference type="GO" id="GO:0071555">
    <property type="term" value="P:cell wall organization"/>
    <property type="evidence" value="ECO:0007669"/>
    <property type="project" value="UniProtKB-KW"/>
</dbReference>
<dbReference type="NCBIfam" id="TIGR00247">
    <property type="entry name" value="endolytic transglycosylase MltG"/>
    <property type="match status" value="1"/>
</dbReference>